<evidence type="ECO:0000313" key="1">
    <source>
        <dbReference type="RefSeq" id="XP_059604208.1"/>
    </source>
</evidence>
<dbReference type="RefSeq" id="XP_059604208.1">
    <property type="nucleotide sequence ID" value="XM_059749424.1"/>
</dbReference>
<dbReference type="GeneID" id="84591851"/>
<dbReference type="AlphaFoldDB" id="A0AAJ8BV17"/>
<reference evidence="1" key="1">
    <citation type="submission" date="2025-02" db="EMBL/GenBank/DDBJ databases">
        <authorList>
            <consortium name="NCBI Genome Project"/>
        </authorList>
    </citation>
    <scope>NUCLEOTIDE SEQUENCE</scope>
</reference>
<reference evidence="1" key="2">
    <citation type="submission" date="2025-08" db="UniProtKB">
        <authorList>
            <consortium name="RefSeq"/>
        </authorList>
    </citation>
    <scope>IDENTIFICATION</scope>
</reference>
<proteinExistence type="predicted"/>
<name>A0AAJ8BV17_ASPNG</name>
<dbReference type="KEGG" id="ang:An08g11270"/>
<protein>
    <submittedName>
        <fullName evidence="1">Uncharacterized protein</fullName>
    </submittedName>
</protein>
<sequence length="69" mass="7683">MIHNDSSISYLSELGLEWLTARVGNLISQRSQFSSQPAIAEDFHLQLIIYQGINLSALWGPQSISEHIG</sequence>
<organism evidence="1">
    <name type="scientific">Aspergillus niger</name>
    <dbReference type="NCBI Taxonomy" id="5061"/>
    <lineage>
        <taxon>Eukaryota</taxon>
        <taxon>Fungi</taxon>
        <taxon>Dikarya</taxon>
        <taxon>Ascomycota</taxon>
        <taxon>Pezizomycotina</taxon>
        <taxon>Eurotiomycetes</taxon>
        <taxon>Eurotiomycetidae</taxon>
        <taxon>Eurotiales</taxon>
        <taxon>Aspergillaceae</taxon>
        <taxon>Aspergillus</taxon>
        <taxon>Aspergillus subgen. Circumdati</taxon>
    </lineage>
</organism>
<gene>
    <name evidence="1" type="ORF">An08g11270</name>
</gene>
<accession>A0AAJ8BV17</accession>
<dbReference type="VEuPathDB" id="FungiDB:An08g11270"/>